<feature type="transmembrane region" description="Helical" evidence="1">
    <location>
        <begin position="52"/>
        <end position="79"/>
    </location>
</feature>
<organism evidence="2 3">
    <name type="scientific">Gryllotalpicola daejeonensis</name>
    <dbReference type="NCBI Taxonomy" id="993087"/>
    <lineage>
        <taxon>Bacteria</taxon>
        <taxon>Bacillati</taxon>
        <taxon>Actinomycetota</taxon>
        <taxon>Actinomycetes</taxon>
        <taxon>Micrococcales</taxon>
        <taxon>Microbacteriaceae</taxon>
        <taxon>Gryllotalpicola</taxon>
    </lineage>
</organism>
<gene>
    <name evidence="2" type="ORF">GCM10022286_20070</name>
</gene>
<reference evidence="2" key="2">
    <citation type="submission" date="2023-12" db="EMBL/GenBank/DDBJ databases">
        <authorList>
            <person name="Sun Q."/>
            <person name="Inoue M."/>
        </authorList>
    </citation>
    <scope>NUCLEOTIDE SEQUENCE</scope>
    <source>
        <strain evidence="2">JCM 17590</strain>
    </source>
</reference>
<evidence type="ECO:0000256" key="1">
    <source>
        <dbReference type="SAM" id="Phobius"/>
    </source>
</evidence>
<evidence type="ECO:0000313" key="2">
    <source>
        <dbReference type="EMBL" id="GAA4161858.1"/>
    </source>
</evidence>
<sequence length="158" mass="17596">MTDAPEDDEFYRALATLPSVYFHPVANARGTRSTWEHIMGPRIARRYARMQLLFGIAIQLYVWGFVGGILLVVIGSFAIGPGAAIPIGVTLGLLAIFVGLVLYYVGFASRRGAVTELLELVRRVNPRMSRGELTEYLDYDPSRLRTIALLNPEVFPPR</sequence>
<dbReference type="EMBL" id="BAABBV010000001">
    <property type="protein sequence ID" value="GAA4161858.1"/>
    <property type="molecule type" value="Genomic_DNA"/>
</dbReference>
<protein>
    <submittedName>
        <fullName evidence="2">Uncharacterized protein</fullName>
    </submittedName>
</protein>
<keyword evidence="3" id="KW-1185">Reference proteome</keyword>
<comment type="caution">
    <text evidence="2">The sequence shown here is derived from an EMBL/GenBank/DDBJ whole genome shotgun (WGS) entry which is preliminary data.</text>
</comment>
<keyword evidence="1" id="KW-0812">Transmembrane</keyword>
<accession>A0ABP7ZKP7</accession>
<dbReference type="Proteomes" id="UP001415169">
    <property type="component" value="Unassembled WGS sequence"/>
</dbReference>
<feature type="transmembrane region" description="Helical" evidence="1">
    <location>
        <begin position="85"/>
        <end position="105"/>
    </location>
</feature>
<keyword evidence="1" id="KW-0472">Membrane</keyword>
<name>A0ABP7ZKP7_9MICO</name>
<proteinExistence type="predicted"/>
<reference evidence="2" key="1">
    <citation type="journal article" date="2014" name="Int. J. Syst. Evol. Microbiol.">
        <title>Complete genome of a new Firmicutes species belonging to the dominant human colonic microbiota ('Ruminococcus bicirculans') reveals two chromosomes and a selective capacity to utilize plant glucans.</title>
        <authorList>
            <consortium name="NISC Comparative Sequencing Program"/>
            <person name="Wegmann U."/>
            <person name="Louis P."/>
            <person name="Goesmann A."/>
            <person name="Henrissat B."/>
            <person name="Duncan S.H."/>
            <person name="Flint H.J."/>
        </authorList>
    </citation>
    <scope>NUCLEOTIDE SEQUENCE</scope>
    <source>
        <strain evidence="2">JCM 17590</strain>
    </source>
</reference>
<dbReference type="RefSeq" id="WP_344791639.1">
    <property type="nucleotide sequence ID" value="NZ_BAABBV010000001.1"/>
</dbReference>
<keyword evidence="1" id="KW-1133">Transmembrane helix</keyword>
<evidence type="ECO:0000313" key="3">
    <source>
        <dbReference type="Proteomes" id="UP001415169"/>
    </source>
</evidence>